<evidence type="ECO:0000256" key="4">
    <source>
        <dbReference type="ARBA" id="ARBA00022656"/>
    </source>
</evidence>
<dbReference type="PRINTS" id="PR01504">
    <property type="entry name" value="PNCREATITSAP"/>
</dbReference>
<sequence length="158" mass="18476">MGRFFSVSFGLLVLFLSLSGTGADLDCPPNSAPYRYFCYRVFKEHMTWEEAERFCQERPNNGHLVSIESSEEGDFVAQLLSKVTEKHITHFWIGLRIVDKEQHCRSEWSDGSSVSYDNLHKRESRKCFALEKETGYRTWFHMYCADSYPFVCKVPPYC</sequence>
<keyword evidence="3" id="KW-0964">Secreted</keyword>
<dbReference type="GO" id="GO:0090729">
    <property type="term" value="F:toxin activity"/>
    <property type="evidence" value="ECO:0007669"/>
    <property type="project" value="UniProtKB-KW"/>
</dbReference>
<evidence type="ECO:0000256" key="6">
    <source>
        <dbReference type="ARBA" id="ARBA00023240"/>
    </source>
</evidence>
<dbReference type="PROSITE" id="PS50041">
    <property type="entry name" value="C_TYPE_LECTIN_2"/>
    <property type="match status" value="1"/>
</dbReference>
<comment type="similarity">
    <text evidence="2">Belongs to the snaclec family.</text>
</comment>
<dbReference type="FunFam" id="3.10.100.10:FF:000087">
    <property type="entry name" value="Snaclec rhodocetin subunit delta"/>
    <property type="match status" value="1"/>
</dbReference>
<comment type="subcellular location">
    <subcellularLocation>
        <location evidence="1">Secreted</location>
    </subcellularLocation>
</comment>
<keyword evidence="9" id="KW-0430">Lectin</keyword>
<dbReference type="InterPro" id="IPR016187">
    <property type="entry name" value="CTDL_fold"/>
</dbReference>
<feature type="chain" id="PRO_5001993694" evidence="7">
    <location>
        <begin position="24"/>
        <end position="158"/>
    </location>
</feature>
<dbReference type="GO" id="GO:0005576">
    <property type="term" value="C:extracellular region"/>
    <property type="evidence" value="ECO:0007669"/>
    <property type="project" value="UniProtKB-SubCell"/>
</dbReference>
<keyword evidence="5" id="KW-1015">Disulfide bond</keyword>
<name>A0A0A1WDS1_ECHCO</name>
<dbReference type="Gene3D" id="3.10.100.10">
    <property type="entry name" value="Mannose-Binding Protein A, subunit A"/>
    <property type="match status" value="1"/>
</dbReference>
<feature type="signal peptide" evidence="7">
    <location>
        <begin position="1"/>
        <end position="23"/>
    </location>
</feature>
<dbReference type="Pfam" id="PF00059">
    <property type="entry name" value="Lectin_C"/>
    <property type="match status" value="1"/>
</dbReference>
<keyword evidence="4" id="KW-0800">Toxin</keyword>
<dbReference type="InterPro" id="IPR016186">
    <property type="entry name" value="C-type_lectin-like/link_sf"/>
</dbReference>
<evidence type="ECO:0000259" key="8">
    <source>
        <dbReference type="PROSITE" id="PS50041"/>
    </source>
</evidence>
<evidence type="ECO:0000256" key="7">
    <source>
        <dbReference type="SAM" id="SignalP"/>
    </source>
</evidence>
<evidence type="ECO:0000256" key="1">
    <source>
        <dbReference type="ARBA" id="ARBA00004613"/>
    </source>
</evidence>
<dbReference type="InterPro" id="IPR001304">
    <property type="entry name" value="C-type_lectin-like"/>
</dbReference>
<dbReference type="GO" id="GO:0030246">
    <property type="term" value="F:carbohydrate binding"/>
    <property type="evidence" value="ECO:0007669"/>
    <property type="project" value="UniProtKB-KW"/>
</dbReference>
<dbReference type="SMART" id="SM00034">
    <property type="entry name" value="CLECT"/>
    <property type="match status" value="1"/>
</dbReference>
<protein>
    <submittedName>
        <fullName evidence="9">C-type lectin H</fullName>
    </submittedName>
</protein>
<keyword evidence="6" id="KW-1199">Hemostasis impairing toxin</keyword>
<dbReference type="SUPFAM" id="SSF56436">
    <property type="entry name" value="C-type lectin-like"/>
    <property type="match status" value="1"/>
</dbReference>
<proteinExistence type="evidence at transcript level"/>
<dbReference type="AlphaFoldDB" id="A0A0A1WDS1"/>
<reference evidence="9" key="1">
    <citation type="journal article" date="2014" name="Toxicon">
        <title>Testing the Toxicofera: comparative transcriptomics casts doubt on the single, early evolution of the reptile venom system.</title>
        <authorList>
            <person name="Hargreaves A.D."/>
            <person name="Swain M.T."/>
            <person name="Logan D.W."/>
            <person name="Mulley J.F."/>
        </authorList>
    </citation>
    <scope>NUCLEOTIDE SEQUENCE</scope>
</reference>
<keyword evidence="7" id="KW-0732">Signal</keyword>
<evidence type="ECO:0000313" key="9">
    <source>
        <dbReference type="EMBL" id="JAC96619.1"/>
    </source>
</evidence>
<evidence type="ECO:0000256" key="2">
    <source>
        <dbReference type="ARBA" id="ARBA00006747"/>
    </source>
</evidence>
<dbReference type="PANTHER" id="PTHR22803">
    <property type="entry name" value="MANNOSE, PHOSPHOLIPASE, LECTIN RECEPTOR RELATED"/>
    <property type="match status" value="1"/>
</dbReference>
<dbReference type="EMBL" id="GBUG01000013">
    <property type="protein sequence ID" value="JAC96619.1"/>
    <property type="molecule type" value="mRNA"/>
</dbReference>
<evidence type="ECO:0000256" key="3">
    <source>
        <dbReference type="ARBA" id="ARBA00022525"/>
    </source>
</evidence>
<evidence type="ECO:0000256" key="5">
    <source>
        <dbReference type="ARBA" id="ARBA00023157"/>
    </source>
</evidence>
<accession>A0A0A1WDS1</accession>
<organism evidence="9">
    <name type="scientific">Echis coloratus</name>
    <name type="common">Carpet viper</name>
    <dbReference type="NCBI Taxonomy" id="64175"/>
    <lineage>
        <taxon>Eukaryota</taxon>
        <taxon>Metazoa</taxon>
        <taxon>Chordata</taxon>
        <taxon>Craniata</taxon>
        <taxon>Vertebrata</taxon>
        <taxon>Euteleostomi</taxon>
        <taxon>Lepidosauria</taxon>
        <taxon>Squamata</taxon>
        <taxon>Bifurcata</taxon>
        <taxon>Unidentata</taxon>
        <taxon>Episquamata</taxon>
        <taxon>Toxicofera</taxon>
        <taxon>Serpentes</taxon>
        <taxon>Colubroidea</taxon>
        <taxon>Viperidae</taxon>
        <taxon>Viperinae</taxon>
        <taxon>Echis</taxon>
    </lineage>
</organism>
<feature type="domain" description="C-type lectin" evidence="8">
    <location>
        <begin position="34"/>
        <end position="153"/>
    </location>
</feature>
<dbReference type="InterPro" id="IPR050111">
    <property type="entry name" value="C-type_lectin/snaclec_domain"/>
</dbReference>